<evidence type="ECO:0000256" key="1">
    <source>
        <dbReference type="ARBA" id="ARBA00009943"/>
    </source>
</evidence>
<keyword evidence="6" id="KW-0961">Cell wall biogenesis/degradation</keyword>
<dbReference type="GO" id="GO:0008360">
    <property type="term" value="P:regulation of cell shape"/>
    <property type="evidence" value="ECO:0007669"/>
    <property type="project" value="UniProtKB-KW"/>
</dbReference>
<dbReference type="Proteomes" id="UP001058682">
    <property type="component" value="Chromosome"/>
</dbReference>
<dbReference type="InterPro" id="IPR016181">
    <property type="entry name" value="Acyl_CoA_acyltransferase"/>
</dbReference>
<keyword evidence="2" id="KW-0808">Transferase</keyword>
<keyword evidence="4" id="KW-0573">Peptidoglycan synthesis</keyword>
<dbReference type="PROSITE" id="PS51191">
    <property type="entry name" value="FEMABX"/>
    <property type="match status" value="1"/>
</dbReference>
<dbReference type="GO" id="GO:0016755">
    <property type="term" value="F:aminoacyltransferase activity"/>
    <property type="evidence" value="ECO:0007669"/>
    <property type="project" value="InterPro"/>
</dbReference>
<keyword evidence="3" id="KW-0133">Cell shape</keyword>
<gene>
    <name evidence="7" type="ORF">E4N74_04425</name>
</gene>
<evidence type="ECO:0000256" key="3">
    <source>
        <dbReference type="ARBA" id="ARBA00022960"/>
    </source>
</evidence>
<dbReference type="InterPro" id="IPR050644">
    <property type="entry name" value="PG_Glycine_Bridge_Synth"/>
</dbReference>
<dbReference type="Gene3D" id="3.40.630.30">
    <property type="match status" value="2"/>
</dbReference>
<protein>
    <submittedName>
        <fullName evidence="7">Peptidoglycan bridge formation glycyltransferase FemA/FemB family protein</fullName>
    </submittedName>
</protein>
<dbReference type="GO" id="GO:0009252">
    <property type="term" value="P:peptidoglycan biosynthetic process"/>
    <property type="evidence" value="ECO:0007669"/>
    <property type="project" value="UniProtKB-KW"/>
</dbReference>
<evidence type="ECO:0000256" key="5">
    <source>
        <dbReference type="ARBA" id="ARBA00023315"/>
    </source>
</evidence>
<dbReference type="GO" id="GO:0071555">
    <property type="term" value="P:cell wall organization"/>
    <property type="evidence" value="ECO:0007669"/>
    <property type="project" value="UniProtKB-KW"/>
</dbReference>
<dbReference type="RefSeq" id="WP_255819049.1">
    <property type="nucleotide sequence ID" value="NZ_CP038804.1"/>
</dbReference>
<keyword evidence="5" id="KW-0012">Acyltransferase</keyword>
<dbReference type="PANTHER" id="PTHR36174:SF1">
    <property type="entry name" value="LIPID II:GLYCINE GLYCYLTRANSFERASE"/>
    <property type="match status" value="1"/>
</dbReference>
<dbReference type="AlphaFoldDB" id="A0AAE9MR23"/>
<name>A0AAE9MR23_9SPIR</name>
<organism evidence="7 8">
    <name type="scientific">Treponema putidum</name>
    <dbReference type="NCBI Taxonomy" id="221027"/>
    <lineage>
        <taxon>Bacteria</taxon>
        <taxon>Pseudomonadati</taxon>
        <taxon>Spirochaetota</taxon>
        <taxon>Spirochaetia</taxon>
        <taxon>Spirochaetales</taxon>
        <taxon>Treponemataceae</taxon>
        <taxon>Treponema</taxon>
    </lineage>
</organism>
<dbReference type="SUPFAM" id="SSF55729">
    <property type="entry name" value="Acyl-CoA N-acyltransferases (Nat)"/>
    <property type="match status" value="2"/>
</dbReference>
<proteinExistence type="inferred from homology"/>
<evidence type="ECO:0000256" key="4">
    <source>
        <dbReference type="ARBA" id="ARBA00022984"/>
    </source>
</evidence>
<dbReference type="InterPro" id="IPR003447">
    <property type="entry name" value="FEMABX"/>
</dbReference>
<sequence length="354" mass="41450">MMEARFLTSEYKDEFDKVVSHPIQSWAWGDFKESMGAIAERIGFFEDGKLKSGIQIIFSKIPKTKYTVGIASKTVMPEQENIEALKETAKKHKAIFIKVEPDIFCPAQKDNHLEAVYSEAAFLKTSIGDKKNFLLKNGAKKGKPFFEKYNFLLNIEKTEDELLASFHSKTRYNIRLAEKKGVTIIDKSTEEGMEDYIRLMEETTKRQGFFNHNGEYFRQMFKILPKDTLRIFEAVYEEEVLTAWILFKFNGKLYYPYGASSNNHRELMPNNLIMWKAIQYGKESNCSLFDLWGCLGPNPDTKNSWYGFHKFKAGYNPQLVEYIGTFDFVYKHLMYKLFNLADKIRWIILKNKKR</sequence>
<comment type="similarity">
    <text evidence="1">Belongs to the FemABX family.</text>
</comment>
<evidence type="ECO:0000313" key="7">
    <source>
        <dbReference type="EMBL" id="UTY33340.1"/>
    </source>
</evidence>
<evidence type="ECO:0000256" key="6">
    <source>
        <dbReference type="ARBA" id="ARBA00023316"/>
    </source>
</evidence>
<dbReference type="Pfam" id="PF02388">
    <property type="entry name" value="FemAB"/>
    <property type="match status" value="2"/>
</dbReference>
<dbReference type="EMBL" id="CP038804">
    <property type="protein sequence ID" value="UTY33340.1"/>
    <property type="molecule type" value="Genomic_DNA"/>
</dbReference>
<reference evidence="7" key="1">
    <citation type="submission" date="2019-04" db="EMBL/GenBank/DDBJ databases">
        <title>Whole genome sequencing of oral phylogroup 2 treponemes.</title>
        <authorList>
            <person name="Chan Y."/>
            <person name="Zeng H.H."/>
            <person name="Yu X.L."/>
            <person name="Leung W.K."/>
            <person name="Watt R.M."/>
        </authorList>
    </citation>
    <scope>NUCLEOTIDE SEQUENCE</scope>
    <source>
        <strain evidence="7">OMZ 835</strain>
    </source>
</reference>
<evidence type="ECO:0000256" key="2">
    <source>
        <dbReference type="ARBA" id="ARBA00022679"/>
    </source>
</evidence>
<dbReference type="PANTHER" id="PTHR36174">
    <property type="entry name" value="LIPID II:GLYCINE GLYCYLTRANSFERASE"/>
    <property type="match status" value="1"/>
</dbReference>
<evidence type="ECO:0000313" key="8">
    <source>
        <dbReference type="Proteomes" id="UP001058682"/>
    </source>
</evidence>
<accession>A0AAE9MR23</accession>